<organism evidence="6 7">
    <name type="scientific">Sporosarcina thermotolerans</name>
    <dbReference type="NCBI Taxonomy" id="633404"/>
    <lineage>
        <taxon>Bacteria</taxon>
        <taxon>Bacillati</taxon>
        <taxon>Bacillota</taxon>
        <taxon>Bacilli</taxon>
        <taxon>Bacillales</taxon>
        <taxon>Caryophanaceae</taxon>
        <taxon>Sporosarcina</taxon>
    </lineage>
</organism>
<dbReference type="InterPro" id="IPR000281">
    <property type="entry name" value="HTH_RpiR"/>
</dbReference>
<dbReference type="EMBL" id="JAUBDJ010000007">
    <property type="protein sequence ID" value="MDW0117770.1"/>
    <property type="molecule type" value="Genomic_DNA"/>
</dbReference>
<gene>
    <name evidence="6" type="ORF">QTL97_12545</name>
</gene>
<sequence>MAIFLDVNKTELSMKHQQVMEVIEKMGIVNVAYMSIEDIAREAKVSTATISRFWQVAGYKNFKQFKEHVKQRINTTPENKLRNFFLDMGSDDVFDRIIEQSYQYLFQTHTHLNREDLNESAVEIKKAKRVIVYAPSSSEGLGNLIEHRLKRFGIPVEKMAKSGHEIFESMIHFQEGDCIVIFQYVKLLPETEAILNYANQLNIKSILFTDQLVASMNKLADYVLYAHRGDTWDFHSMVAPTTVVETLVMLIGNQLEQQSIENLEKLSKLRRDYGDIIPS</sequence>
<dbReference type="InterPro" id="IPR001347">
    <property type="entry name" value="SIS_dom"/>
</dbReference>
<dbReference type="PANTHER" id="PTHR30514:SF18">
    <property type="entry name" value="RPIR-FAMILY TRANSCRIPTIONAL REGULATOR"/>
    <property type="match status" value="1"/>
</dbReference>
<evidence type="ECO:0000256" key="2">
    <source>
        <dbReference type="ARBA" id="ARBA00023125"/>
    </source>
</evidence>
<feature type="domain" description="SIS" evidence="5">
    <location>
        <begin position="120"/>
        <end position="265"/>
    </location>
</feature>
<evidence type="ECO:0000256" key="1">
    <source>
        <dbReference type="ARBA" id="ARBA00023015"/>
    </source>
</evidence>
<dbReference type="InterPro" id="IPR009057">
    <property type="entry name" value="Homeodomain-like_sf"/>
</dbReference>
<dbReference type="InterPro" id="IPR036388">
    <property type="entry name" value="WH-like_DNA-bd_sf"/>
</dbReference>
<dbReference type="GO" id="GO:0003677">
    <property type="term" value="F:DNA binding"/>
    <property type="evidence" value="ECO:0007669"/>
    <property type="project" value="UniProtKB-KW"/>
</dbReference>
<keyword evidence="7" id="KW-1185">Reference proteome</keyword>
<reference evidence="6 7" key="1">
    <citation type="submission" date="2023-06" db="EMBL/GenBank/DDBJ databases">
        <title>Sporosarcina sp. nov., isolated from Korean traditional fermented seafood 'Jeotgal'.</title>
        <authorList>
            <person name="Yang A.I."/>
            <person name="Shin N.-R."/>
        </authorList>
    </citation>
    <scope>NUCLEOTIDE SEQUENCE [LARGE SCALE GENOMIC DNA]</scope>
    <source>
        <strain evidence="6 7">KCTC43456</strain>
    </source>
</reference>
<keyword evidence="3" id="KW-0804">Transcription</keyword>
<dbReference type="GO" id="GO:0097367">
    <property type="term" value="F:carbohydrate derivative binding"/>
    <property type="evidence" value="ECO:0007669"/>
    <property type="project" value="InterPro"/>
</dbReference>
<dbReference type="SUPFAM" id="SSF46689">
    <property type="entry name" value="Homeodomain-like"/>
    <property type="match status" value="1"/>
</dbReference>
<dbReference type="Pfam" id="PF01418">
    <property type="entry name" value="HTH_6"/>
    <property type="match status" value="1"/>
</dbReference>
<dbReference type="GO" id="GO:0003700">
    <property type="term" value="F:DNA-binding transcription factor activity"/>
    <property type="evidence" value="ECO:0007669"/>
    <property type="project" value="InterPro"/>
</dbReference>
<comment type="caution">
    <text evidence="6">The sequence shown here is derived from an EMBL/GenBank/DDBJ whole genome shotgun (WGS) entry which is preliminary data.</text>
</comment>
<feature type="domain" description="HTH rpiR-type" evidence="4">
    <location>
        <begin position="1"/>
        <end position="76"/>
    </location>
</feature>
<dbReference type="Proteomes" id="UP001271648">
    <property type="component" value="Unassembled WGS sequence"/>
</dbReference>
<dbReference type="PANTHER" id="PTHR30514">
    <property type="entry name" value="GLUCOKINASE"/>
    <property type="match status" value="1"/>
</dbReference>
<evidence type="ECO:0000259" key="5">
    <source>
        <dbReference type="PROSITE" id="PS51464"/>
    </source>
</evidence>
<dbReference type="RefSeq" id="WP_317940918.1">
    <property type="nucleotide sequence ID" value="NZ_JAUBDJ010000007.1"/>
</dbReference>
<evidence type="ECO:0000313" key="6">
    <source>
        <dbReference type="EMBL" id="MDW0117770.1"/>
    </source>
</evidence>
<dbReference type="Pfam" id="PF01380">
    <property type="entry name" value="SIS"/>
    <property type="match status" value="1"/>
</dbReference>
<dbReference type="SUPFAM" id="SSF53697">
    <property type="entry name" value="SIS domain"/>
    <property type="match status" value="1"/>
</dbReference>
<dbReference type="PROSITE" id="PS51071">
    <property type="entry name" value="HTH_RPIR"/>
    <property type="match status" value="1"/>
</dbReference>
<dbReference type="Gene3D" id="3.40.50.10490">
    <property type="entry name" value="Glucose-6-phosphate isomerase like protein, domain 1"/>
    <property type="match status" value="1"/>
</dbReference>
<evidence type="ECO:0000256" key="3">
    <source>
        <dbReference type="ARBA" id="ARBA00023163"/>
    </source>
</evidence>
<evidence type="ECO:0000259" key="4">
    <source>
        <dbReference type="PROSITE" id="PS51071"/>
    </source>
</evidence>
<keyword evidence="1" id="KW-0805">Transcription regulation</keyword>
<dbReference type="Gene3D" id="1.10.10.10">
    <property type="entry name" value="Winged helix-like DNA-binding domain superfamily/Winged helix DNA-binding domain"/>
    <property type="match status" value="1"/>
</dbReference>
<dbReference type="InterPro" id="IPR047640">
    <property type="entry name" value="RpiR-like"/>
</dbReference>
<dbReference type="GO" id="GO:1901135">
    <property type="term" value="P:carbohydrate derivative metabolic process"/>
    <property type="evidence" value="ECO:0007669"/>
    <property type="project" value="InterPro"/>
</dbReference>
<dbReference type="CDD" id="cd05013">
    <property type="entry name" value="SIS_RpiR"/>
    <property type="match status" value="1"/>
</dbReference>
<keyword evidence="2" id="KW-0238">DNA-binding</keyword>
<dbReference type="PROSITE" id="PS51464">
    <property type="entry name" value="SIS"/>
    <property type="match status" value="1"/>
</dbReference>
<protein>
    <submittedName>
        <fullName evidence="6">MurR/RpiR family transcriptional regulator</fullName>
    </submittedName>
</protein>
<evidence type="ECO:0000313" key="7">
    <source>
        <dbReference type="Proteomes" id="UP001271648"/>
    </source>
</evidence>
<proteinExistence type="predicted"/>
<name>A0AAW9A9U9_9BACL</name>
<dbReference type="AlphaFoldDB" id="A0AAW9A9U9"/>
<accession>A0AAW9A9U9</accession>
<dbReference type="InterPro" id="IPR035472">
    <property type="entry name" value="RpiR-like_SIS"/>
</dbReference>
<dbReference type="InterPro" id="IPR046348">
    <property type="entry name" value="SIS_dom_sf"/>
</dbReference>